<proteinExistence type="predicted"/>
<accession>A0A840S103</accession>
<dbReference type="Gene3D" id="1.25.40.10">
    <property type="entry name" value="Tetratricopeptide repeat domain"/>
    <property type="match status" value="2"/>
</dbReference>
<protein>
    <recommendedName>
        <fullName evidence="3">Sel1 repeat family protein</fullName>
    </recommendedName>
</protein>
<dbReference type="InterPro" id="IPR011990">
    <property type="entry name" value="TPR-like_helical_dom_sf"/>
</dbReference>
<name>A0A840S103_9BURK</name>
<dbReference type="Pfam" id="PF08238">
    <property type="entry name" value="Sel1"/>
    <property type="match status" value="3"/>
</dbReference>
<reference evidence="1 2" key="1">
    <citation type="submission" date="2020-08" db="EMBL/GenBank/DDBJ databases">
        <title>Genomic Encyclopedia of Type Strains, Phase IV (KMG-IV): sequencing the most valuable type-strain genomes for metagenomic binning, comparative biology and taxonomic classification.</title>
        <authorList>
            <person name="Goeker M."/>
        </authorList>
    </citation>
    <scope>NUCLEOTIDE SEQUENCE [LARGE SCALE GENOMIC DNA]</scope>
    <source>
        <strain evidence="1 2">DSM 23240</strain>
    </source>
</reference>
<dbReference type="PANTHER" id="PTHR11102:SF160">
    <property type="entry name" value="ERAD-ASSOCIATED E3 UBIQUITIN-PROTEIN LIGASE COMPONENT HRD3"/>
    <property type="match status" value="1"/>
</dbReference>
<dbReference type="InterPro" id="IPR050767">
    <property type="entry name" value="Sel1_AlgK"/>
</dbReference>
<dbReference type="EMBL" id="JACHHQ010000014">
    <property type="protein sequence ID" value="MBB5202391.1"/>
    <property type="molecule type" value="Genomic_DNA"/>
</dbReference>
<dbReference type="RefSeq" id="WP_168056035.1">
    <property type="nucleotide sequence ID" value="NZ_JAAOZT010000008.1"/>
</dbReference>
<dbReference type="Proteomes" id="UP000571084">
    <property type="component" value="Unassembled WGS sequence"/>
</dbReference>
<sequence>MAKREDLAIIRAARAGQASAQLALGQRYLFGGNGLPQSFPTALHWLDRAAQQGEAAAWILIGTHIPLEVARSATNPRDICAWYERAFDAGVIRAGLILAQLVLDSSLSFNDSAALNMFAASALRALEVAAHAGIPDAQWLLAQHAARADRITAKVASQNNENITIAAAIDAAQAGRVDRSARHSENPGEIVSTAISNNVATLAWTARAADAGIMQAQHSLAKRAWEKGEWTAFLERGLPLARAVAQQFGGELAQLHAPSESLARRLGEANLLLLHRSARALMTLGNFDASEVQQFLELAASADDKCAQLDLGLWYARMDSDGERIVVGAGSANYKKAIRWLTHAGERGLAEAWYALSRIYLKSEFSQRNLADMQRHLEHAAEMGHRAAQLERGVSAWRNRREKLTNDVQAVYWLQKAATQGCAEAQTLLAKIADRAHPMAWALSAKQQLTRELVASHPFLVARIELALLFGLSRPEALLLDLNQADSGHCLVVDIRASYARSKRRLILIETGDERQALNRIARLFEDVDCGSDGPEGNYRQRLYRFKTALPGLELTDVSTEDGERLAESVS</sequence>
<dbReference type="InterPro" id="IPR006597">
    <property type="entry name" value="Sel1-like"/>
</dbReference>
<evidence type="ECO:0000313" key="2">
    <source>
        <dbReference type="Proteomes" id="UP000571084"/>
    </source>
</evidence>
<dbReference type="SUPFAM" id="SSF81901">
    <property type="entry name" value="HCP-like"/>
    <property type="match status" value="2"/>
</dbReference>
<evidence type="ECO:0008006" key="3">
    <source>
        <dbReference type="Google" id="ProtNLM"/>
    </source>
</evidence>
<evidence type="ECO:0000313" key="1">
    <source>
        <dbReference type="EMBL" id="MBB5202391.1"/>
    </source>
</evidence>
<organism evidence="1 2">
    <name type="scientific">Glaciimonas immobilis</name>
    <dbReference type="NCBI Taxonomy" id="728004"/>
    <lineage>
        <taxon>Bacteria</taxon>
        <taxon>Pseudomonadati</taxon>
        <taxon>Pseudomonadota</taxon>
        <taxon>Betaproteobacteria</taxon>
        <taxon>Burkholderiales</taxon>
        <taxon>Oxalobacteraceae</taxon>
        <taxon>Glaciimonas</taxon>
    </lineage>
</organism>
<dbReference type="AlphaFoldDB" id="A0A840S103"/>
<dbReference type="SMART" id="SM00671">
    <property type="entry name" value="SEL1"/>
    <property type="match status" value="3"/>
</dbReference>
<keyword evidence="2" id="KW-1185">Reference proteome</keyword>
<comment type="caution">
    <text evidence="1">The sequence shown here is derived from an EMBL/GenBank/DDBJ whole genome shotgun (WGS) entry which is preliminary data.</text>
</comment>
<gene>
    <name evidence="1" type="ORF">HNR39_004255</name>
</gene>
<dbReference type="PANTHER" id="PTHR11102">
    <property type="entry name" value="SEL-1-LIKE PROTEIN"/>
    <property type="match status" value="1"/>
</dbReference>